<accession>A0A804K665</accession>
<evidence type="ECO:0000313" key="1">
    <source>
        <dbReference type="EnsemblPlants" id="Ma08_p13420.1"/>
    </source>
</evidence>
<keyword evidence="2" id="KW-1185">Reference proteome</keyword>
<dbReference type="InParanoid" id="A0A804K665"/>
<reference evidence="1" key="1">
    <citation type="submission" date="2021-05" db="UniProtKB">
        <authorList>
            <consortium name="EnsemblPlants"/>
        </authorList>
    </citation>
    <scope>IDENTIFICATION</scope>
    <source>
        <strain evidence="1">subsp. malaccensis</strain>
    </source>
</reference>
<dbReference type="EnsemblPlants" id="Ma08_t13420.1">
    <property type="protein sequence ID" value="Ma08_p13420.1"/>
    <property type="gene ID" value="Ma08_g13420"/>
</dbReference>
<dbReference type="Proteomes" id="UP000012960">
    <property type="component" value="Unplaced"/>
</dbReference>
<dbReference type="Gramene" id="Ma08_t13420.1">
    <property type="protein sequence ID" value="Ma08_p13420.1"/>
    <property type="gene ID" value="Ma08_g13420"/>
</dbReference>
<name>A0A804K665_MUSAM</name>
<evidence type="ECO:0000313" key="2">
    <source>
        <dbReference type="Proteomes" id="UP000012960"/>
    </source>
</evidence>
<sequence length="31" mass="3847">MRRYPEMTRALMRIGRPIFVSLCEWQKGKEY</sequence>
<protein>
    <submittedName>
        <fullName evidence="1">Uncharacterized protein</fullName>
    </submittedName>
</protein>
<proteinExistence type="predicted"/>
<organism evidence="1 2">
    <name type="scientific">Musa acuminata subsp. malaccensis</name>
    <name type="common">Wild banana</name>
    <name type="synonym">Musa malaccensis</name>
    <dbReference type="NCBI Taxonomy" id="214687"/>
    <lineage>
        <taxon>Eukaryota</taxon>
        <taxon>Viridiplantae</taxon>
        <taxon>Streptophyta</taxon>
        <taxon>Embryophyta</taxon>
        <taxon>Tracheophyta</taxon>
        <taxon>Spermatophyta</taxon>
        <taxon>Magnoliopsida</taxon>
        <taxon>Liliopsida</taxon>
        <taxon>Zingiberales</taxon>
        <taxon>Musaceae</taxon>
        <taxon>Musa</taxon>
    </lineage>
</organism>
<dbReference type="AlphaFoldDB" id="A0A804K665"/>